<organism evidence="5 6">
    <name type="scientific">Leptothoe kymatousa TAU-MAC 1615</name>
    <dbReference type="NCBI Taxonomy" id="2364775"/>
    <lineage>
        <taxon>Bacteria</taxon>
        <taxon>Bacillati</taxon>
        <taxon>Cyanobacteriota</taxon>
        <taxon>Cyanophyceae</taxon>
        <taxon>Nodosilineales</taxon>
        <taxon>Cymatolegaceae</taxon>
        <taxon>Leptothoe</taxon>
        <taxon>Leptothoe kymatousa</taxon>
    </lineage>
</organism>
<reference evidence="5 6" key="1">
    <citation type="journal article" date="2021" name="Mar. Drugs">
        <title>Genome Reduction and Secondary Metabolism of the Marine Sponge-Associated Cyanobacterium Leptothoe.</title>
        <authorList>
            <person name="Konstantinou D."/>
            <person name="Popin R.V."/>
            <person name="Fewer D.P."/>
            <person name="Sivonen K."/>
            <person name="Gkelis S."/>
        </authorList>
    </citation>
    <scope>NUCLEOTIDE SEQUENCE [LARGE SCALE GENOMIC DNA]</scope>
    <source>
        <strain evidence="5 6">TAU-MAC 1615</strain>
    </source>
</reference>
<dbReference type="PROSITE" id="PS50995">
    <property type="entry name" value="HTH_MARR_2"/>
    <property type="match status" value="1"/>
</dbReference>
<sequence length="144" mass="16277">MTAPHLIESMFRLMHSFKSRLAAELEAEGLRIAPTHMKILKMIAAMEECTAQRIAQTIHRDKAQVNRVVQELVAQEMIERKPNPADKRSQLLLLSDKGDAALKSMNAVENRVLCRMTHGVEMENQKVFIALAEQLRSNLLSGDE</sequence>
<name>A0ABS5Y5X2_9CYAN</name>
<dbReference type="SMART" id="SM00347">
    <property type="entry name" value="HTH_MARR"/>
    <property type="match status" value="1"/>
</dbReference>
<proteinExistence type="predicted"/>
<dbReference type="EMBL" id="JADOER010000012">
    <property type="protein sequence ID" value="MBT9313211.1"/>
    <property type="molecule type" value="Genomic_DNA"/>
</dbReference>
<dbReference type="InterPro" id="IPR000835">
    <property type="entry name" value="HTH_MarR-typ"/>
</dbReference>
<evidence type="ECO:0000256" key="1">
    <source>
        <dbReference type="ARBA" id="ARBA00023015"/>
    </source>
</evidence>
<comment type="caution">
    <text evidence="5">The sequence shown here is derived from an EMBL/GenBank/DDBJ whole genome shotgun (WGS) entry which is preliminary data.</text>
</comment>
<gene>
    <name evidence="5" type="ORF">IXB28_13415</name>
</gene>
<keyword evidence="2" id="KW-0238">DNA-binding</keyword>
<dbReference type="PANTHER" id="PTHR42756:SF1">
    <property type="entry name" value="TRANSCRIPTIONAL REPRESSOR OF EMRAB OPERON"/>
    <property type="match status" value="1"/>
</dbReference>
<dbReference type="Pfam" id="PF01047">
    <property type="entry name" value="MarR"/>
    <property type="match status" value="1"/>
</dbReference>
<evidence type="ECO:0000313" key="5">
    <source>
        <dbReference type="EMBL" id="MBT9313211.1"/>
    </source>
</evidence>
<evidence type="ECO:0000313" key="6">
    <source>
        <dbReference type="Proteomes" id="UP001196661"/>
    </source>
</evidence>
<dbReference type="InterPro" id="IPR036390">
    <property type="entry name" value="WH_DNA-bd_sf"/>
</dbReference>
<keyword evidence="6" id="KW-1185">Reference proteome</keyword>
<evidence type="ECO:0000256" key="2">
    <source>
        <dbReference type="ARBA" id="ARBA00023125"/>
    </source>
</evidence>
<protein>
    <submittedName>
        <fullName evidence="5">MarR family transcriptional regulator</fullName>
    </submittedName>
</protein>
<dbReference type="SUPFAM" id="SSF46785">
    <property type="entry name" value="Winged helix' DNA-binding domain"/>
    <property type="match status" value="1"/>
</dbReference>
<dbReference type="RefSeq" id="WP_215619109.1">
    <property type="nucleotide sequence ID" value="NZ_JADOER010000012.1"/>
</dbReference>
<evidence type="ECO:0000256" key="3">
    <source>
        <dbReference type="ARBA" id="ARBA00023163"/>
    </source>
</evidence>
<dbReference type="PANTHER" id="PTHR42756">
    <property type="entry name" value="TRANSCRIPTIONAL REGULATOR, MARR"/>
    <property type="match status" value="1"/>
</dbReference>
<feature type="domain" description="HTH marR-type" evidence="4">
    <location>
        <begin position="3"/>
        <end position="137"/>
    </location>
</feature>
<dbReference type="InterPro" id="IPR036388">
    <property type="entry name" value="WH-like_DNA-bd_sf"/>
</dbReference>
<evidence type="ECO:0000259" key="4">
    <source>
        <dbReference type="PROSITE" id="PS50995"/>
    </source>
</evidence>
<keyword evidence="3" id="KW-0804">Transcription</keyword>
<keyword evidence="1" id="KW-0805">Transcription regulation</keyword>
<accession>A0ABS5Y5X2</accession>
<dbReference type="Gene3D" id="1.10.10.10">
    <property type="entry name" value="Winged helix-like DNA-binding domain superfamily/Winged helix DNA-binding domain"/>
    <property type="match status" value="1"/>
</dbReference>
<dbReference type="Proteomes" id="UP001196661">
    <property type="component" value="Unassembled WGS sequence"/>
</dbReference>